<organism evidence="1 2">
    <name type="scientific">Bradyrhizobium elkanii</name>
    <dbReference type="NCBI Taxonomy" id="29448"/>
    <lineage>
        <taxon>Bacteria</taxon>
        <taxon>Pseudomonadati</taxon>
        <taxon>Pseudomonadota</taxon>
        <taxon>Alphaproteobacteria</taxon>
        <taxon>Hyphomicrobiales</taxon>
        <taxon>Nitrobacteraceae</taxon>
        <taxon>Bradyrhizobium</taxon>
    </lineage>
</organism>
<evidence type="ECO:0000313" key="2">
    <source>
        <dbReference type="Proteomes" id="UP001565471"/>
    </source>
</evidence>
<comment type="caution">
    <text evidence="1">The sequence shown here is derived from an EMBL/GenBank/DDBJ whole genome shotgun (WGS) entry which is preliminary data.</text>
</comment>
<gene>
    <name evidence="1" type="ORF">ABIF29_003540</name>
</gene>
<dbReference type="Proteomes" id="UP001565471">
    <property type="component" value="Unassembled WGS sequence"/>
</dbReference>
<protein>
    <submittedName>
        <fullName evidence="1">Uncharacterized protein</fullName>
    </submittedName>
</protein>
<name>A0ABV4F050_BRAEL</name>
<dbReference type="EMBL" id="JBGBZA010000002">
    <property type="protein sequence ID" value="MEY9316741.1"/>
    <property type="molecule type" value="Genomic_DNA"/>
</dbReference>
<sequence>MKRSMAELTSELVDMERQRDDLFAQRAPIDRRIEHVTKRIAHFNELIGEIMAEEGRKNGPDWKTLVRQEDDGRKYYEYVQSQFASIGLGCEGYWSDTYDRNLRISMTKGSQESFDITKRAIDLIAPLLTEKDGMVRFSIFERSLSANGIYMLWVTKDLQRAKVTLNRWDKFEGTLDEVLTRIQRDHYYDEVGD</sequence>
<proteinExistence type="predicted"/>
<accession>A0ABV4F050</accession>
<reference evidence="1 2" key="1">
    <citation type="submission" date="2024-07" db="EMBL/GenBank/DDBJ databases">
        <title>Genomic Encyclopedia of Type Strains, Phase V (KMG-V): Genome sequencing to study the core and pangenomes of soil and plant-associated prokaryotes.</title>
        <authorList>
            <person name="Whitman W."/>
        </authorList>
    </citation>
    <scope>NUCLEOTIDE SEQUENCE [LARGE SCALE GENOMIC DNA]</scope>
    <source>
        <strain evidence="1 2">USDA 415</strain>
    </source>
</reference>
<evidence type="ECO:0000313" key="1">
    <source>
        <dbReference type="EMBL" id="MEY9316741.1"/>
    </source>
</evidence>
<keyword evidence="2" id="KW-1185">Reference proteome</keyword>